<dbReference type="Gene3D" id="3.60.20.10">
    <property type="entry name" value="Glutamine Phosphoribosylpyrophosphate, subunit 1, domain 1"/>
    <property type="match status" value="1"/>
</dbReference>
<protein>
    <recommendedName>
        <fullName evidence="3">asparagine synthase (glutamine-hydrolyzing)</fullName>
        <ecNumber evidence="3">6.3.5.4</ecNumber>
    </recommendedName>
</protein>
<feature type="active site" description="For GATase activity" evidence="9">
    <location>
        <position position="2"/>
    </location>
</feature>
<dbReference type="OrthoDB" id="9763290at2"/>
<dbReference type="eggNOG" id="COG0367">
    <property type="taxonomic scope" value="Bacteria"/>
</dbReference>
<dbReference type="InterPro" id="IPR014729">
    <property type="entry name" value="Rossmann-like_a/b/a_fold"/>
</dbReference>
<comment type="catalytic activity">
    <reaction evidence="8">
        <text>L-aspartate + L-glutamine + ATP + H2O = L-asparagine + L-glutamate + AMP + diphosphate + H(+)</text>
        <dbReference type="Rhea" id="RHEA:12228"/>
        <dbReference type="ChEBI" id="CHEBI:15377"/>
        <dbReference type="ChEBI" id="CHEBI:15378"/>
        <dbReference type="ChEBI" id="CHEBI:29985"/>
        <dbReference type="ChEBI" id="CHEBI:29991"/>
        <dbReference type="ChEBI" id="CHEBI:30616"/>
        <dbReference type="ChEBI" id="CHEBI:33019"/>
        <dbReference type="ChEBI" id="CHEBI:58048"/>
        <dbReference type="ChEBI" id="CHEBI:58359"/>
        <dbReference type="ChEBI" id="CHEBI:456215"/>
        <dbReference type="EC" id="6.3.5.4"/>
    </reaction>
</comment>
<dbReference type="InterPro" id="IPR001962">
    <property type="entry name" value="Asn_synthase"/>
</dbReference>
<dbReference type="CDD" id="cd00712">
    <property type="entry name" value="AsnB"/>
    <property type="match status" value="1"/>
</dbReference>
<feature type="site" description="Important for beta-aspartyl-AMP intermediate formation" evidence="11">
    <location>
        <position position="369"/>
    </location>
</feature>
<feature type="binding site" evidence="10">
    <location>
        <begin position="367"/>
        <end position="368"/>
    </location>
    <ligand>
        <name>ATP</name>
        <dbReference type="ChEBI" id="CHEBI:30616"/>
    </ligand>
</feature>
<proteinExistence type="inferred from homology"/>
<evidence type="ECO:0000256" key="4">
    <source>
        <dbReference type="ARBA" id="ARBA00022741"/>
    </source>
</evidence>
<evidence type="ECO:0000256" key="6">
    <source>
        <dbReference type="ARBA" id="ARBA00022888"/>
    </source>
</evidence>
<feature type="domain" description="Glutamine amidotransferase type-2" evidence="12">
    <location>
        <begin position="2"/>
        <end position="213"/>
    </location>
</feature>
<gene>
    <name evidence="13" type="ORF">ET33_13285</name>
</gene>
<dbReference type="GO" id="GO:0005524">
    <property type="term" value="F:ATP binding"/>
    <property type="evidence" value="ECO:0007669"/>
    <property type="project" value="UniProtKB-KW"/>
</dbReference>
<dbReference type="EMBL" id="JNVM01000002">
    <property type="protein sequence ID" value="KEQ27659.1"/>
    <property type="molecule type" value="Genomic_DNA"/>
</dbReference>
<sequence>MCGICGAYHYGKESPVSEAVLNRMNEALAHRGPDGEGVFVDTFIGLGHRRLSVIDLQNGKQPMTNEDHTVWVTYNGEIYNFRELKRDLENKGHRFVTDCDTEVIVHSYEEYGPDCVRRFNGMFAFAIWDEKTETLFLARDRLGVKPLYYSLSDKALLFASEVKAILQHPDIRAEAEPAAIPEYLFCTALLNGHTMFKHIQSVPPGHTLLFRNKTKRLIPYWDIALRQSAEEPQSFGDYKEQTLALLQESVRMRLMSDVPFGSLLSGGLDSSLITAIAAGHATHRLKTFSMEYGKNSEVAGANSDTIYARLMADALQTDHKEFIFRPEDYHDMLEKTTWHVEKPVDLTTPSVYLLYQRLKSDVTVVLSGEGSDELFGGYFFFLNHKPASELTEFPWAPYLQEVSGLLNPDVARQTRFRENVSTALRDMTSRFETGDELNKVLYLFIKLYLLEMLERQDKTSMAWGIESRVPFLDYRIVDYVANIPSAYKLKDGKEKIILKEIARELLPKEIVERKKRPFPFPVDPKSVVVQRNIANELIQSGNSKISAYFDKRAANDFFNKKNGYEHMDNLAIFRTSHALIALECWHKTFGV</sequence>
<dbReference type="GO" id="GO:0004066">
    <property type="term" value="F:asparagine synthase (glutamine-hydrolyzing) activity"/>
    <property type="evidence" value="ECO:0007669"/>
    <property type="project" value="UniProtKB-EC"/>
</dbReference>
<dbReference type="RefSeq" id="WP_036675456.1">
    <property type="nucleotide sequence ID" value="NZ_JNVM01000002.1"/>
</dbReference>
<reference evidence="13 14" key="1">
    <citation type="submission" date="2014-06" db="EMBL/GenBank/DDBJ databases">
        <title>Draft genome sequence of Paenibacillus sp. MSt1.</title>
        <authorList>
            <person name="Aw Y.K."/>
            <person name="Ong K.S."/>
            <person name="Gan H.M."/>
            <person name="Lee S.M."/>
        </authorList>
    </citation>
    <scope>NUCLEOTIDE SEQUENCE [LARGE SCALE GENOMIC DNA]</scope>
    <source>
        <strain evidence="13 14">MSt1</strain>
    </source>
</reference>
<dbReference type="InterPro" id="IPR029055">
    <property type="entry name" value="Ntn_hydrolases_N"/>
</dbReference>
<dbReference type="PANTHER" id="PTHR43284">
    <property type="entry name" value="ASPARAGINE SYNTHETASE (GLUTAMINE-HYDROLYZING)"/>
    <property type="match status" value="1"/>
</dbReference>
<dbReference type="CDD" id="cd01991">
    <property type="entry name" value="Asn_synthase_B_C"/>
    <property type="match status" value="1"/>
</dbReference>
<dbReference type="InterPro" id="IPR017932">
    <property type="entry name" value="GATase_2_dom"/>
</dbReference>
<dbReference type="PIRSF" id="PIRSF001589">
    <property type="entry name" value="Asn_synthetase_glu-h"/>
    <property type="match status" value="1"/>
</dbReference>
<evidence type="ECO:0000259" key="12">
    <source>
        <dbReference type="PROSITE" id="PS51278"/>
    </source>
</evidence>
<dbReference type="EC" id="6.3.5.4" evidence="3"/>
<dbReference type="AlphaFoldDB" id="A0A081PAD6"/>
<keyword evidence="4 10" id="KW-0547">Nucleotide-binding</keyword>
<feature type="binding site" evidence="10">
    <location>
        <position position="263"/>
    </location>
    <ligand>
        <name>ATP</name>
        <dbReference type="ChEBI" id="CHEBI:30616"/>
    </ligand>
</feature>
<keyword evidence="9" id="KW-0028">Amino-acid biosynthesis</keyword>
<evidence type="ECO:0000256" key="1">
    <source>
        <dbReference type="ARBA" id="ARBA00005187"/>
    </source>
</evidence>
<keyword evidence="7 9" id="KW-0315">Glutamine amidotransferase</keyword>
<name>A0A081PAD6_9BACL</name>
<keyword evidence="5 10" id="KW-0067">ATP-binding</keyword>
<evidence type="ECO:0000256" key="10">
    <source>
        <dbReference type="PIRSR" id="PIRSR001589-2"/>
    </source>
</evidence>
<dbReference type="GO" id="GO:0006529">
    <property type="term" value="P:asparagine biosynthetic process"/>
    <property type="evidence" value="ECO:0007669"/>
    <property type="project" value="UniProtKB-KW"/>
</dbReference>
<evidence type="ECO:0000256" key="9">
    <source>
        <dbReference type="PIRSR" id="PIRSR001589-1"/>
    </source>
</evidence>
<evidence type="ECO:0000313" key="14">
    <source>
        <dbReference type="Proteomes" id="UP000028123"/>
    </source>
</evidence>
<dbReference type="PROSITE" id="PS51278">
    <property type="entry name" value="GATASE_TYPE_2"/>
    <property type="match status" value="1"/>
</dbReference>
<dbReference type="SUPFAM" id="SSF56235">
    <property type="entry name" value="N-terminal nucleophile aminohydrolases (Ntn hydrolases)"/>
    <property type="match status" value="1"/>
</dbReference>
<comment type="caution">
    <text evidence="13">The sequence shown here is derived from an EMBL/GenBank/DDBJ whole genome shotgun (WGS) entry which is preliminary data.</text>
</comment>
<keyword evidence="6 9" id="KW-0061">Asparagine biosynthesis</keyword>
<keyword evidence="14" id="KW-1185">Reference proteome</keyword>
<evidence type="ECO:0000256" key="5">
    <source>
        <dbReference type="ARBA" id="ARBA00022840"/>
    </source>
</evidence>
<comment type="pathway">
    <text evidence="1">Amino-acid biosynthesis; L-asparagine biosynthesis; L-asparagine from L-aspartate (L-Gln route): step 1/1.</text>
</comment>
<comment type="similarity">
    <text evidence="2">Belongs to the asparagine synthetase family.</text>
</comment>
<evidence type="ECO:0000256" key="8">
    <source>
        <dbReference type="ARBA" id="ARBA00048741"/>
    </source>
</evidence>
<dbReference type="Pfam" id="PF00733">
    <property type="entry name" value="Asn_synthase"/>
    <property type="match status" value="1"/>
</dbReference>
<feature type="binding site" evidence="10">
    <location>
        <position position="100"/>
    </location>
    <ligand>
        <name>L-glutamine</name>
        <dbReference type="ChEBI" id="CHEBI:58359"/>
    </ligand>
</feature>
<dbReference type="InterPro" id="IPR051786">
    <property type="entry name" value="ASN_synthetase/amidase"/>
</dbReference>
<dbReference type="Pfam" id="PF13537">
    <property type="entry name" value="GATase_7"/>
    <property type="match status" value="1"/>
</dbReference>
<dbReference type="PANTHER" id="PTHR43284:SF1">
    <property type="entry name" value="ASPARAGINE SYNTHETASE"/>
    <property type="match status" value="1"/>
</dbReference>
<evidence type="ECO:0000256" key="2">
    <source>
        <dbReference type="ARBA" id="ARBA00005752"/>
    </source>
</evidence>
<dbReference type="NCBIfam" id="TIGR01536">
    <property type="entry name" value="asn_synth_AEB"/>
    <property type="match status" value="1"/>
</dbReference>
<evidence type="ECO:0000256" key="7">
    <source>
        <dbReference type="ARBA" id="ARBA00022962"/>
    </source>
</evidence>
<dbReference type="SUPFAM" id="SSF52402">
    <property type="entry name" value="Adenine nucleotide alpha hydrolases-like"/>
    <property type="match status" value="1"/>
</dbReference>
<dbReference type="InterPro" id="IPR033738">
    <property type="entry name" value="AsnB_N"/>
</dbReference>
<organism evidence="13 14">
    <name type="scientific">Paenibacillus tyrfis</name>
    <dbReference type="NCBI Taxonomy" id="1501230"/>
    <lineage>
        <taxon>Bacteria</taxon>
        <taxon>Bacillati</taxon>
        <taxon>Bacillota</taxon>
        <taxon>Bacilli</taxon>
        <taxon>Bacillales</taxon>
        <taxon>Paenibacillaceae</taxon>
        <taxon>Paenibacillus</taxon>
    </lineage>
</organism>
<accession>A0A081PAD6</accession>
<evidence type="ECO:0000256" key="11">
    <source>
        <dbReference type="PIRSR" id="PIRSR001589-3"/>
    </source>
</evidence>
<dbReference type="InterPro" id="IPR006426">
    <property type="entry name" value="Asn_synth_AEB"/>
</dbReference>
<evidence type="ECO:0000256" key="3">
    <source>
        <dbReference type="ARBA" id="ARBA00012737"/>
    </source>
</evidence>
<dbReference type="Proteomes" id="UP000028123">
    <property type="component" value="Unassembled WGS sequence"/>
</dbReference>
<dbReference type="Gene3D" id="3.40.50.620">
    <property type="entry name" value="HUPs"/>
    <property type="match status" value="1"/>
</dbReference>
<evidence type="ECO:0000313" key="13">
    <source>
        <dbReference type="EMBL" id="KEQ27659.1"/>
    </source>
</evidence>